<evidence type="ECO:0000313" key="2">
    <source>
        <dbReference type="Proteomes" id="UP001157138"/>
    </source>
</evidence>
<protein>
    <submittedName>
        <fullName evidence="1">Uncharacterized protein</fullName>
    </submittedName>
</protein>
<proteinExistence type="predicted"/>
<dbReference type="Proteomes" id="UP001157138">
    <property type="component" value="Unassembled WGS sequence"/>
</dbReference>
<dbReference type="EMBL" id="BSPW01000018">
    <property type="protein sequence ID" value="GLT17045.1"/>
    <property type="molecule type" value="Genomic_DNA"/>
</dbReference>
<accession>A0ABQ6EX10</accession>
<gene>
    <name evidence="1" type="ORF">GCM10007938_08220</name>
</gene>
<dbReference type="RefSeq" id="WP_284190966.1">
    <property type="nucleotide sequence ID" value="NZ_BSPW01000018.1"/>
</dbReference>
<evidence type="ECO:0000313" key="1">
    <source>
        <dbReference type="EMBL" id="GLT17045.1"/>
    </source>
</evidence>
<organism evidence="1 2">
    <name type="scientific">Vibrio zhanjiangensis</name>
    <dbReference type="NCBI Taxonomy" id="1046128"/>
    <lineage>
        <taxon>Bacteria</taxon>
        <taxon>Pseudomonadati</taxon>
        <taxon>Pseudomonadota</taxon>
        <taxon>Gammaproteobacteria</taxon>
        <taxon>Vibrionales</taxon>
        <taxon>Vibrionaceae</taxon>
        <taxon>Vibrio</taxon>
    </lineage>
</organism>
<sequence>MKKSEAMRKASVIYGVDFQSSNTHFSKINKSLPVWWLEVSLKKVNSTKIQNLFFLLEDGDSIHLLNIPTKFLRKNKSGFYTRKDNDKDHICFRIDVKSYRELMGTKRQMMKEFMVLPPSA</sequence>
<comment type="caution">
    <text evidence="1">The sequence shown here is derived from an EMBL/GenBank/DDBJ whole genome shotgun (WGS) entry which is preliminary data.</text>
</comment>
<name>A0ABQ6EX10_9VIBR</name>
<keyword evidence="2" id="KW-1185">Reference proteome</keyword>
<reference evidence="2" key="1">
    <citation type="journal article" date="2019" name="Int. J. Syst. Evol. Microbiol.">
        <title>The Global Catalogue of Microorganisms (GCM) 10K type strain sequencing project: providing services to taxonomists for standard genome sequencing and annotation.</title>
        <authorList>
            <consortium name="The Broad Institute Genomics Platform"/>
            <consortium name="The Broad Institute Genome Sequencing Center for Infectious Disease"/>
            <person name="Wu L."/>
            <person name="Ma J."/>
        </authorList>
    </citation>
    <scope>NUCLEOTIDE SEQUENCE [LARGE SCALE GENOMIC DNA]</scope>
    <source>
        <strain evidence="2">NBRC 108723</strain>
    </source>
</reference>